<evidence type="ECO:0000256" key="5">
    <source>
        <dbReference type="ARBA" id="ARBA00012699"/>
    </source>
</evidence>
<feature type="region of interest" description="Disordered" evidence="16">
    <location>
        <begin position="1"/>
        <end position="57"/>
    </location>
</feature>
<keyword evidence="15" id="KW-0175">Coiled coil</keyword>
<feature type="coiled-coil region" evidence="15">
    <location>
        <begin position="630"/>
        <end position="657"/>
    </location>
</feature>
<feature type="compositionally biased region" description="Pro residues" evidence="16">
    <location>
        <begin position="26"/>
        <end position="38"/>
    </location>
</feature>
<proteinExistence type="inferred from homology"/>
<dbReference type="PANTHER" id="PTHR12726:SF0">
    <property type="entry name" value="CERAMIDE GLUCOSYLTRANSFERASE"/>
    <property type="match status" value="1"/>
</dbReference>
<evidence type="ECO:0000256" key="3">
    <source>
        <dbReference type="ARBA" id="ARBA00004991"/>
    </source>
</evidence>
<dbReference type="Pfam" id="PF13506">
    <property type="entry name" value="Glyco_transf_21"/>
    <property type="match status" value="2"/>
</dbReference>
<comment type="pathway">
    <text evidence="2">Lipid metabolism; sphingolipid metabolism.</text>
</comment>
<comment type="similarity">
    <text evidence="4">Belongs to the glycosyltransferase 2 family.</text>
</comment>
<evidence type="ECO:0000256" key="6">
    <source>
        <dbReference type="ARBA" id="ARBA00019988"/>
    </source>
</evidence>
<keyword evidence="18" id="KW-1185">Reference proteome</keyword>
<evidence type="ECO:0000313" key="17">
    <source>
        <dbReference type="EMBL" id="KAJ6261231.1"/>
    </source>
</evidence>
<feature type="compositionally biased region" description="Polar residues" evidence="16">
    <location>
        <begin position="42"/>
        <end position="51"/>
    </location>
</feature>
<keyword evidence="9" id="KW-0812">Transmembrane</keyword>
<dbReference type="GO" id="GO:0016020">
    <property type="term" value="C:membrane"/>
    <property type="evidence" value="ECO:0007669"/>
    <property type="project" value="UniProtKB-SubCell"/>
</dbReference>
<dbReference type="SUPFAM" id="SSF53448">
    <property type="entry name" value="Nucleotide-diphospho-sugar transferases"/>
    <property type="match status" value="1"/>
</dbReference>
<evidence type="ECO:0000256" key="4">
    <source>
        <dbReference type="ARBA" id="ARBA00006739"/>
    </source>
</evidence>
<feature type="region of interest" description="Disordered" evidence="16">
    <location>
        <begin position="147"/>
        <end position="174"/>
    </location>
</feature>
<dbReference type="InterPro" id="IPR029044">
    <property type="entry name" value="Nucleotide-diphossugar_trans"/>
</dbReference>
<organism evidence="17 18">
    <name type="scientific">Drechslerella dactyloides</name>
    <name type="common">Nematode-trapping fungus</name>
    <name type="synonym">Arthrobotrys dactyloides</name>
    <dbReference type="NCBI Taxonomy" id="74499"/>
    <lineage>
        <taxon>Eukaryota</taxon>
        <taxon>Fungi</taxon>
        <taxon>Dikarya</taxon>
        <taxon>Ascomycota</taxon>
        <taxon>Pezizomycotina</taxon>
        <taxon>Orbiliomycetes</taxon>
        <taxon>Orbiliales</taxon>
        <taxon>Orbiliaceae</taxon>
        <taxon>Drechslerella</taxon>
    </lineage>
</organism>
<evidence type="ECO:0000256" key="14">
    <source>
        <dbReference type="ARBA" id="ARBA00032575"/>
    </source>
</evidence>
<dbReference type="GO" id="GO:0006679">
    <property type="term" value="P:glucosylceramide biosynthetic process"/>
    <property type="evidence" value="ECO:0007669"/>
    <property type="project" value="TreeGrafter"/>
</dbReference>
<dbReference type="InterPro" id="IPR025993">
    <property type="entry name" value="Ceramide_glucosylTrfase"/>
</dbReference>
<dbReference type="Pfam" id="PF09810">
    <property type="entry name" value="Exo5"/>
    <property type="match status" value="1"/>
</dbReference>
<gene>
    <name evidence="17" type="ORF">Dda_3899</name>
</gene>
<evidence type="ECO:0000256" key="1">
    <source>
        <dbReference type="ARBA" id="ARBA00004141"/>
    </source>
</evidence>
<evidence type="ECO:0000256" key="15">
    <source>
        <dbReference type="SAM" id="Coils"/>
    </source>
</evidence>
<evidence type="ECO:0000256" key="9">
    <source>
        <dbReference type="ARBA" id="ARBA00022692"/>
    </source>
</evidence>
<dbReference type="AlphaFoldDB" id="A0AAD6IZ77"/>
<keyword evidence="11" id="KW-0472">Membrane</keyword>
<dbReference type="EMBL" id="JAQGDS010000004">
    <property type="protein sequence ID" value="KAJ6261231.1"/>
    <property type="molecule type" value="Genomic_DNA"/>
</dbReference>
<sequence>MSSPARARPSLVFRPFDVDVRVPSPQANPPHRNTPPQAPATGETTSSQKSVASDEYGINFELDDDDAEAIEQVFAEYTRTLNEKQQCATPEASSSSQQQRQTASQPQPEEAPTEQEEYHDSLALDSLLDLEYDDAELLAALVSQELPSSQANAEKQPDERWTNSQENWDDEEVDRQVLLEYEQWTKRTGYDERRREDKDIVDDTPETKVNQQIEKEKEQAYRAALEAGEQPLIEQSVEDTRSPLDRFRNRGGNTKLSVSDLLSNMWCEQQYHYTLLRGFRRRTAEMQAGTKIHREAEEEVHIVVPVTVKTKHDKWGLRIWNMIQGMESLRKSGLTRELEVWGWIDGVFVNGVIDEVTFKKYDSEEELKESIPAKVGDQAEQKEVSAEANVTEVLVTAKAPTEENVGEVLVTPKKRGRPKKNPDPVILEATTPQKQTSILDFITPSPKRARTKGRMAYVLDLKTRSSSRIPEPGSSQAKSVHFQLMLYRLLLNDMIKATPKSMLKKLCKHHDIEAAAPFSDELLAELANIVNEDTDGNDEVDLLLENNSIEKLYTLYHKKLKQTISTISPDLTVVYRWQKNGQFLDSAQYVADDEMLKEHVDSVIAWWKGERQTVGVGIEEAWKCRPCEFADNCTWRLEKIQEAMEKMRNKRRFAIRATITRKLLPGTARAEAVSATLGPSNAPGVSIIRPIKSPGPFQTESHLAECLLSSVRQRYNRFELILAVADFDDPAIHVARQIIRENPDIDISLIIGDEKIGINPKINNLIRGWRKAKYDIVWIVDCNIWLDPGALGRSVDVLLGHPWVQDSQKRKQASRRPAKFVHHLPICINTTGTDEFLKPWTGRLDSFGCALEEAFLSSSHAKFYTAINTVAIAPCILGKSNMFRKSHLMELCPKTPNSEGGIAAFSSKLCEDHLIAEQLWKFNVKDDVKYNNENNTSVGLIKHALLNEPCFQPMSGMTIWDYWARRARWLKVRKFAVLAATIVEPGTECFLASYLGGVGLEHLALLPTAWTVGYFWLASVGAWCLGDWFLYRDIHRYDTVDKEDPDCPVWLKVGRKRSVFTWFLQWFGREALALPIWVNGMVRGDVNWRGNEFSVSMGGIRQGS</sequence>
<keyword evidence="8" id="KW-0808">Transferase</keyword>
<comment type="caution">
    <text evidence="17">The sequence shown here is derived from an EMBL/GenBank/DDBJ whole genome shotgun (WGS) entry which is preliminary data.</text>
</comment>
<accession>A0AAD6IZ77</accession>
<evidence type="ECO:0000256" key="8">
    <source>
        <dbReference type="ARBA" id="ARBA00022679"/>
    </source>
</evidence>
<dbReference type="GO" id="GO:0008120">
    <property type="term" value="F:ceramide glucosyltransferase activity"/>
    <property type="evidence" value="ECO:0007669"/>
    <property type="project" value="UniProtKB-EC"/>
</dbReference>
<keyword evidence="7" id="KW-0328">Glycosyltransferase</keyword>
<evidence type="ECO:0000256" key="12">
    <source>
        <dbReference type="ARBA" id="ARBA00031017"/>
    </source>
</evidence>
<comment type="pathway">
    <text evidence="3">Sphingolipid metabolism.</text>
</comment>
<evidence type="ECO:0000256" key="16">
    <source>
        <dbReference type="SAM" id="MobiDB-lite"/>
    </source>
</evidence>
<reference evidence="17" key="1">
    <citation type="submission" date="2023-01" db="EMBL/GenBank/DDBJ databases">
        <title>The chitinases involved in constricting ring structure development in the nematode-trapping fungus Drechslerella dactyloides.</title>
        <authorList>
            <person name="Wang R."/>
            <person name="Zhang L."/>
            <person name="Tang P."/>
            <person name="Li S."/>
            <person name="Liang L."/>
        </authorList>
    </citation>
    <scope>NUCLEOTIDE SEQUENCE</scope>
    <source>
        <strain evidence="17">YMF1.00031</strain>
    </source>
</reference>
<evidence type="ECO:0000313" key="18">
    <source>
        <dbReference type="Proteomes" id="UP001221413"/>
    </source>
</evidence>
<comment type="subcellular location">
    <subcellularLocation>
        <location evidence="1">Membrane</location>
        <topology evidence="1">Multi-pass membrane protein</topology>
    </subcellularLocation>
</comment>
<name>A0AAD6IZ77_DREDA</name>
<evidence type="ECO:0000256" key="10">
    <source>
        <dbReference type="ARBA" id="ARBA00022989"/>
    </source>
</evidence>
<dbReference type="Gene3D" id="3.90.550.10">
    <property type="entry name" value="Spore Coat Polysaccharide Biosynthesis Protein SpsA, Chain A"/>
    <property type="match status" value="1"/>
</dbReference>
<dbReference type="EC" id="2.4.1.80" evidence="5"/>
<dbReference type="GO" id="GO:0045145">
    <property type="term" value="F:single-stranded DNA 5'-3' DNA exonuclease activity"/>
    <property type="evidence" value="ECO:0007669"/>
    <property type="project" value="InterPro"/>
</dbReference>
<dbReference type="InterPro" id="IPR019190">
    <property type="entry name" value="EXOV"/>
</dbReference>
<evidence type="ECO:0000256" key="2">
    <source>
        <dbReference type="ARBA" id="ARBA00004760"/>
    </source>
</evidence>
<evidence type="ECO:0000256" key="7">
    <source>
        <dbReference type="ARBA" id="ARBA00022676"/>
    </source>
</evidence>
<feature type="compositionally biased region" description="Polar residues" evidence="16">
    <location>
        <begin position="82"/>
        <end position="92"/>
    </location>
</feature>
<dbReference type="PANTHER" id="PTHR12726">
    <property type="entry name" value="CERAMIDE GLUCOSYLTRANSFERASE"/>
    <property type="match status" value="1"/>
</dbReference>
<feature type="compositionally biased region" description="Low complexity" evidence="16">
    <location>
        <begin position="93"/>
        <end position="110"/>
    </location>
</feature>
<protein>
    <recommendedName>
        <fullName evidence="6">Ceramide glucosyltransferase</fullName>
        <ecNumber evidence="5">2.4.1.80</ecNumber>
    </recommendedName>
    <alternativeName>
        <fullName evidence="13">Glucosylceramide synthase</fullName>
    </alternativeName>
    <alternativeName>
        <fullName evidence="14">UDP-glucose ceramide glucosyltransferase</fullName>
    </alternativeName>
    <alternativeName>
        <fullName evidence="12">UDP-glucose:N-acylsphingosine D-glucosyltransferase</fullName>
    </alternativeName>
</protein>
<dbReference type="Proteomes" id="UP001221413">
    <property type="component" value="Unassembled WGS sequence"/>
</dbReference>
<keyword evidence="10" id="KW-1133">Transmembrane helix</keyword>
<evidence type="ECO:0000256" key="13">
    <source>
        <dbReference type="ARBA" id="ARBA00031543"/>
    </source>
</evidence>
<evidence type="ECO:0000256" key="11">
    <source>
        <dbReference type="ARBA" id="ARBA00023136"/>
    </source>
</evidence>
<feature type="region of interest" description="Disordered" evidence="16">
    <location>
        <begin position="82"/>
        <end position="122"/>
    </location>
</feature>